<dbReference type="PROSITE" id="PS51257">
    <property type="entry name" value="PROKAR_LIPOPROTEIN"/>
    <property type="match status" value="1"/>
</dbReference>
<comment type="subcellular location">
    <subcellularLocation>
        <location evidence="1">Membrane</location>
        <topology evidence="1">Multi-pass membrane protein</topology>
    </subcellularLocation>
</comment>
<dbReference type="Proteomes" id="UP000005237">
    <property type="component" value="Unassembled WGS sequence"/>
</dbReference>
<dbReference type="EnsemblMetazoa" id="CJA38233.1">
    <property type="protein sequence ID" value="CJA38233.1"/>
    <property type="gene ID" value="WBGene00214080"/>
</dbReference>
<keyword evidence="4 6" id="KW-1133">Transmembrane helix</keyword>
<evidence type="ECO:0000313" key="8">
    <source>
        <dbReference type="Proteomes" id="UP000005237"/>
    </source>
</evidence>
<proteinExistence type="inferred from homology"/>
<comment type="similarity">
    <text evidence="2">Belongs to the nematode receptor-like protein srd family.</text>
</comment>
<keyword evidence="8" id="KW-1185">Reference proteome</keyword>
<dbReference type="InterPro" id="IPR019421">
    <property type="entry name" value="7TM_GPCR_serpentine_rcpt_Srd"/>
</dbReference>
<accession>A0A8R1EKA7</accession>
<reference evidence="8" key="1">
    <citation type="submission" date="2010-08" db="EMBL/GenBank/DDBJ databases">
        <authorList>
            <consortium name="Caenorhabditis japonica Sequencing Consortium"/>
            <person name="Wilson R.K."/>
        </authorList>
    </citation>
    <scope>NUCLEOTIDE SEQUENCE [LARGE SCALE GENOMIC DNA]</scope>
    <source>
        <strain evidence="8">DF5081</strain>
    </source>
</reference>
<evidence type="ECO:0008006" key="9">
    <source>
        <dbReference type="Google" id="ProtNLM"/>
    </source>
</evidence>
<evidence type="ECO:0000313" key="7">
    <source>
        <dbReference type="EnsemblMetazoa" id="CJA38233.1"/>
    </source>
</evidence>
<feature type="transmembrane region" description="Helical" evidence="6">
    <location>
        <begin position="121"/>
        <end position="144"/>
    </location>
</feature>
<organism evidence="7 8">
    <name type="scientific">Caenorhabditis japonica</name>
    <dbReference type="NCBI Taxonomy" id="281687"/>
    <lineage>
        <taxon>Eukaryota</taxon>
        <taxon>Metazoa</taxon>
        <taxon>Ecdysozoa</taxon>
        <taxon>Nematoda</taxon>
        <taxon>Chromadorea</taxon>
        <taxon>Rhabditida</taxon>
        <taxon>Rhabditina</taxon>
        <taxon>Rhabditomorpha</taxon>
        <taxon>Rhabditoidea</taxon>
        <taxon>Rhabditidae</taxon>
        <taxon>Peloderinae</taxon>
        <taxon>Caenorhabditis</taxon>
    </lineage>
</organism>
<dbReference type="PANTHER" id="PTHR22945:SF40">
    <property type="entry name" value="SERPENTINE RECEPTOR, CLASS D (DELTA)-RELATED"/>
    <property type="match status" value="1"/>
</dbReference>
<dbReference type="AlphaFoldDB" id="A0A8R1EKA7"/>
<dbReference type="PANTHER" id="PTHR22945">
    <property type="entry name" value="SERPENTINE RECEPTOR, CLASS D DELTA"/>
    <property type="match status" value="1"/>
</dbReference>
<dbReference type="GO" id="GO:0016020">
    <property type="term" value="C:membrane"/>
    <property type="evidence" value="ECO:0007669"/>
    <property type="project" value="UniProtKB-SubCell"/>
</dbReference>
<keyword evidence="5 6" id="KW-0472">Membrane</keyword>
<evidence type="ECO:0000256" key="6">
    <source>
        <dbReference type="SAM" id="Phobius"/>
    </source>
</evidence>
<evidence type="ECO:0000256" key="5">
    <source>
        <dbReference type="ARBA" id="ARBA00023136"/>
    </source>
</evidence>
<protein>
    <recommendedName>
        <fullName evidence="9">G_PROTEIN_RECEP_F1_2 domain-containing protein</fullName>
    </recommendedName>
</protein>
<feature type="transmembrane region" description="Helical" evidence="6">
    <location>
        <begin position="206"/>
        <end position="227"/>
    </location>
</feature>
<reference evidence="7" key="2">
    <citation type="submission" date="2022-06" db="UniProtKB">
        <authorList>
            <consortium name="EnsemblMetazoa"/>
        </authorList>
    </citation>
    <scope>IDENTIFICATION</scope>
    <source>
        <strain evidence="7">DF5081</strain>
    </source>
</reference>
<feature type="transmembrane region" description="Helical" evidence="6">
    <location>
        <begin position="178"/>
        <end position="200"/>
    </location>
</feature>
<sequence>MHIIFKVWHCLWTVIGCTLNTWLIFVAVSKSPKSIRAYATLIISFGITDLVECAFDWFVQTRLMPSPRSLAIIYIMDGPCKYFGAMTCKIKVLPLAQKWFPDYNFEEETGVITGVLDFTNILAILGLIHIVCPIFPAYTVIFILRRKIISHLDARAESMSAETKATHTKLLQALTVQAIIPAISVIAVICYVCGQTGLIVSPSLESSVFCIIILAPALSPLTSLYFIRPYREFTKRSFQNYISFGAETETNRNNSMMFQSTNSAPATVL</sequence>
<evidence type="ECO:0000256" key="1">
    <source>
        <dbReference type="ARBA" id="ARBA00004141"/>
    </source>
</evidence>
<feature type="transmembrane region" description="Helical" evidence="6">
    <location>
        <begin position="6"/>
        <end position="25"/>
    </location>
</feature>
<dbReference type="InterPro" id="IPR050920">
    <property type="entry name" value="Nematode_rcpt-like_delta"/>
</dbReference>
<evidence type="ECO:0000256" key="4">
    <source>
        <dbReference type="ARBA" id="ARBA00022989"/>
    </source>
</evidence>
<dbReference type="Pfam" id="PF10317">
    <property type="entry name" value="7TM_GPCR_Srd"/>
    <property type="match status" value="2"/>
</dbReference>
<keyword evidence="3 6" id="KW-0812">Transmembrane</keyword>
<evidence type="ECO:0000256" key="2">
    <source>
        <dbReference type="ARBA" id="ARBA00009166"/>
    </source>
</evidence>
<dbReference type="SUPFAM" id="SSF81321">
    <property type="entry name" value="Family A G protein-coupled receptor-like"/>
    <property type="match status" value="1"/>
</dbReference>
<evidence type="ECO:0000256" key="3">
    <source>
        <dbReference type="ARBA" id="ARBA00022692"/>
    </source>
</evidence>
<name>A0A8R1EKA7_CAEJA</name>